<protein>
    <recommendedName>
        <fullName evidence="1">DUF4218 domain-containing protein</fullName>
    </recommendedName>
</protein>
<reference evidence="2 3" key="1">
    <citation type="submission" date="2024-11" db="EMBL/GenBank/DDBJ databases">
        <title>A near-complete genome assembly of Cinchona calisaya.</title>
        <authorList>
            <person name="Lian D.C."/>
            <person name="Zhao X.W."/>
            <person name="Wei L."/>
        </authorList>
    </citation>
    <scope>NUCLEOTIDE SEQUENCE [LARGE SCALE GENOMIC DNA]</scope>
    <source>
        <tissue evidence="2">Nenye</tissue>
    </source>
</reference>
<evidence type="ECO:0000313" key="3">
    <source>
        <dbReference type="Proteomes" id="UP001630127"/>
    </source>
</evidence>
<feature type="domain" description="DUF4218" evidence="1">
    <location>
        <begin position="62"/>
        <end position="116"/>
    </location>
</feature>
<proteinExistence type="predicted"/>
<gene>
    <name evidence="2" type="ORF">ACH5RR_006725</name>
</gene>
<sequence>MKLPAGYASNIARHVQDRSIWGLKTQDYHMLMQHLLSIAICRVLPKNMVKVLIELSNVFRQLCSKLNNKCELEKIQDHLAVMMCHKEMTFPPSFFDIIENLPIHLAVEALMAGAVQF</sequence>
<dbReference type="Proteomes" id="UP001630127">
    <property type="component" value="Unassembled WGS sequence"/>
</dbReference>
<keyword evidence="3" id="KW-1185">Reference proteome</keyword>
<organism evidence="2 3">
    <name type="scientific">Cinchona calisaya</name>
    <dbReference type="NCBI Taxonomy" id="153742"/>
    <lineage>
        <taxon>Eukaryota</taxon>
        <taxon>Viridiplantae</taxon>
        <taxon>Streptophyta</taxon>
        <taxon>Embryophyta</taxon>
        <taxon>Tracheophyta</taxon>
        <taxon>Spermatophyta</taxon>
        <taxon>Magnoliopsida</taxon>
        <taxon>eudicotyledons</taxon>
        <taxon>Gunneridae</taxon>
        <taxon>Pentapetalae</taxon>
        <taxon>asterids</taxon>
        <taxon>lamiids</taxon>
        <taxon>Gentianales</taxon>
        <taxon>Rubiaceae</taxon>
        <taxon>Cinchonoideae</taxon>
        <taxon>Cinchoneae</taxon>
        <taxon>Cinchona</taxon>
    </lineage>
</organism>
<evidence type="ECO:0000259" key="1">
    <source>
        <dbReference type="Pfam" id="PF13960"/>
    </source>
</evidence>
<dbReference type="PANTHER" id="PTHR48258:SF3">
    <property type="entry name" value="FK506-BINDING PROTEIN 4-LIKE ISOFORM X1"/>
    <property type="match status" value="1"/>
</dbReference>
<dbReference type="EMBL" id="JBJUIK010000003">
    <property type="protein sequence ID" value="KAL3533204.1"/>
    <property type="molecule type" value="Genomic_DNA"/>
</dbReference>
<dbReference type="AlphaFoldDB" id="A0ABD3APR9"/>
<accession>A0ABD3APR9</accession>
<evidence type="ECO:0000313" key="2">
    <source>
        <dbReference type="EMBL" id="KAL3533204.1"/>
    </source>
</evidence>
<comment type="caution">
    <text evidence="2">The sequence shown here is derived from an EMBL/GenBank/DDBJ whole genome shotgun (WGS) entry which is preliminary data.</text>
</comment>
<dbReference type="Pfam" id="PF13960">
    <property type="entry name" value="DUF4218"/>
    <property type="match status" value="1"/>
</dbReference>
<dbReference type="InterPro" id="IPR025452">
    <property type="entry name" value="DUF4218"/>
</dbReference>
<name>A0ABD3APR9_9GENT</name>
<dbReference type="PANTHER" id="PTHR48258">
    <property type="entry name" value="DUF4218 DOMAIN-CONTAINING PROTEIN-RELATED"/>
    <property type="match status" value="1"/>
</dbReference>